<feature type="coiled-coil region" evidence="1">
    <location>
        <begin position="142"/>
        <end position="176"/>
    </location>
</feature>
<keyword evidence="4" id="KW-1185">Reference proteome</keyword>
<sequence length="902" mass="106351">MARSKEKSNENKKANHEEQKKRQREAMRRLRESRRLDPVTYEEDKWKERERYYQRKEAGKIKTIEQMTDREKRTQRKDWRNRSKLQYDRKKNTRQVEIRLQDDSSPPSPIQEEFIADPYDERLQARNDGRKRQGRLRRRKHRKALNREISVLKAKLKKEKRKKEKYRMRLKRVKNKLCKNIHSPTKKVEALIEGQIVSPAVKKKLLFSEVIEKQLTENYRVLTKPAQKRIFWKCISGNVIKKYKQKSYLKKTTSVFTSEKNKSRTRLIKQEFIWQQIINFLEKDECSRLCPGKNDYVTKKHVKKQKRILNDTLKNLHRKFMKENKFLISYTTFCRLRPFWIVQPKIDERNTCLCLIHTNMWLLVRRLKIANIIKENSPEEVCKTICCEGEVLKETCLERKCENCKDKTIVTVDFDGADTMVYEKWVTKRVTIVVKGKEKLCTKTVKEKLMSTKAEVYETFIGLMKPFLLHIKNLEHQMREIRKIKENMNNNEALIHMDFSENYGCKYAEEVQSAHFGNSKMQLSLHTVVVYYKSSNNDMQKKCFCTVSPSLRHDPVAICAHLLPVFRKLKTFVENLKHIHFLSDGPSTQYRNRKMFYLMANFISQELNVEELRWHYSEKGHGKGAPDGVGGVLKRTADGIVARGTDIHNLQSFLFHLKANCKGIFLFKVQLDDSELEKIEEKIPKILPTYKGVLQCHEVVWSKQHTFLDIRKLTCLSCSPSKVCSHYSLAHTLTKGRLIYSNIYSSSSDDEEDNLLLARLLNRKPDSCLSPKENHSRTTDFDCDIHLDNVMSTRIDVQSSHSILTNLEPKINDYVVVKFCTKKLVKHYIGVIQSTELEDYPNDYLIKFVKKKTGTDKFFFPVREDISLISKTDVVSVLPPVIVLDREQLFFNTDLSLFSNIN</sequence>
<keyword evidence="1" id="KW-0175">Coiled coil</keyword>
<dbReference type="PANTHER" id="PTHR46601:SF2">
    <property type="entry name" value="UBIQUITIN-LIKE PROTEASE FAMILY PROFILE DOMAIN-CONTAINING PROTEIN"/>
    <property type="match status" value="1"/>
</dbReference>
<feature type="region of interest" description="Disordered" evidence="2">
    <location>
        <begin position="55"/>
        <end position="112"/>
    </location>
</feature>
<dbReference type="EMBL" id="OV121133">
    <property type="protein sequence ID" value="CAH0550600.1"/>
    <property type="molecule type" value="Genomic_DNA"/>
</dbReference>
<feature type="region of interest" description="Disordered" evidence="2">
    <location>
        <begin position="1"/>
        <end position="40"/>
    </location>
</feature>
<evidence type="ECO:0000313" key="4">
    <source>
        <dbReference type="Proteomes" id="UP001154078"/>
    </source>
</evidence>
<accession>A0A9P0AY91</accession>
<protein>
    <submittedName>
        <fullName evidence="3">Uncharacterized protein</fullName>
    </submittedName>
</protein>
<evidence type="ECO:0000256" key="2">
    <source>
        <dbReference type="SAM" id="MobiDB-lite"/>
    </source>
</evidence>
<dbReference type="Proteomes" id="UP001154078">
    <property type="component" value="Chromosome 2"/>
</dbReference>
<dbReference type="PANTHER" id="PTHR46601">
    <property type="entry name" value="ULP_PROTEASE DOMAIN-CONTAINING PROTEIN"/>
    <property type="match status" value="1"/>
</dbReference>
<reference evidence="3" key="1">
    <citation type="submission" date="2021-12" db="EMBL/GenBank/DDBJ databases">
        <authorList>
            <person name="King R."/>
        </authorList>
    </citation>
    <scope>NUCLEOTIDE SEQUENCE</scope>
</reference>
<dbReference type="OrthoDB" id="6780355at2759"/>
<gene>
    <name evidence="3" type="ORF">MELIAE_LOCUS3378</name>
</gene>
<proteinExistence type="predicted"/>
<name>A0A9P0AY91_BRAAE</name>
<organism evidence="3 4">
    <name type="scientific">Brassicogethes aeneus</name>
    <name type="common">Rape pollen beetle</name>
    <name type="synonym">Meligethes aeneus</name>
    <dbReference type="NCBI Taxonomy" id="1431903"/>
    <lineage>
        <taxon>Eukaryota</taxon>
        <taxon>Metazoa</taxon>
        <taxon>Ecdysozoa</taxon>
        <taxon>Arthropoda</taxon>
        <taxon>Hexapoda</taxon>
        <taxon>Insecta</taxon>
        <taxon>Pterygota</taxon>
        <taxon>Neoptera</taxon>
        <taxon>Endopterygota</taxon>
        <taxon>Coleoptera</taxon>
        <taxon>Polyphaga</taxon>
        <taxon>Cucujiformia</taxon>
        <taxon>Nitidulidae</taxon>
        <taxon>Meligethinae</taxon>
        <taxon>Brassicogethes</taxon>
    </lineage>
</organism>
<dbReference type="AlphaFoldDB" id="A0A9P0AY91"/>
<evidence type="ECO:0000256" key="1">
    <source>
        <dbReference type="SAM" id="Coils"/>
    </source>
</evidence>
<feature type="compositionally biased region" description="Basic and acidic residues" evidence="2">
    <location>
        <begin position="55"/>
        <end position="102"/>
    </location>
</feature>
<evidence type="ECO:0000313" key="3">
    <source>
        <dbReference type="EMBL" id="CAH0550600.1"/>
    </source>
</evidence>